<dbReference type="RefSeq" id="WP_086168588.1">
    <property type="nucleotide sequence ID" value="NZ_MRYD01000026.1"/>
</dbReference>
<accession>A0ABX3YQ94</accession>
<evidence type="ECO:0000313" key="2">
    <source>
        <dbReference type="Proteomes" id="UP000194266"/>
    </source>
</evidence>
<keyword evidence="2" id="KW-1185">Reference proteome</keyword>
<proteinExistence type="predicted"/>
<reference evidence="1 2" key="1">
    <citation type="submission" date="2016-12" db="EMBL/GenBank/DDBJ databases">
        <title>Genome Mining:The Detection of Biosynthetic Gene Clusters to Aid in the Expression of Curamycin A produced by Streptomyces sp. strain CZA14.</title>
        <authorList>
            <person name="Durrell K.A."/>
            <person name="Kirby B.M."/>
            <person name="Khan W."/>
            <person name="Mthethwa T."/>
            <person name="Le Roes-Hill M."/>
        </authorList>
    </citation>
    <scope>NUCLEOTIDE SEQUENCE [LARGE SCALE GENOMIC DNA]</scope>
    <source>
        <strain evidence="1 2">CZA14</strain>
    </source>
</reference>
<name>A0ABX3YQ94_9ACTN</name>
<organism evidence="1 2">
    <name type="scientific">Streptomyces pharetrae CZA14</name>
    <dbReference type="NCBI Taxonomy" id="1144883"/>
    <lineage>
        <taxon>Bacteria</taxon>
        <taxon>Bacillati</taxon>
        <taxon>Actinomycetota</taxon>
        <taxon>Actinomycetes</taxon>
        <taxon>Kitasatosporales</taxon>
        <taxon>Streptomycetaceae</taxon>
        <taxon>Streptomyces</taxon>
    </lineage>
</organism>
<protein>
    <submittedName>
        <fullName evidence="1">Uncharacterized protein</fullName>
    </submittedName>
</protein>
<dbReference type="Proteomes" id="UP000194266">
    <property type="component" value="Unassembled WGS sequence"/>
</dbReference>
<sequence length="75" mass="8202">MPFPPGDVHWERVCAPGPDGRWRAWVTVSVSARALWRLGLHPRQPTAGPAGVPPPRWWHAAGERYAAGAGRWNGG</sequence>
<comment type="caution">
    <text evidence="1">The sequence shown here is derived from an EMBL/GenBank/DDBJ whole genome shotgun (WGS) entry which is preliminary data.</text>
</comment>
<gene>
    <name evidence="1" type="ORF">OQI_07705</name>
</gene>
<dbReference type="EMBL" id="MRYD01000026">
    <property type="protein sequence ID" value="OSZ60979.1"/>
    <property type="molecule type" value="Genomic_DNA"/>
</dbReference>
<evidence type="ECO:0000313" key="1">
    <source>
        <dbReference type="EMBL" id="OSZ60979.1"/>
    </source>
</evidence>